<protein>
    <submittedName>
        <fullName evidence="7">Patatin</fullName>
    </submittedName>
</protein>
<feature type="domain" description="PNPLA" evidence="6">
    <location>
        <begin position="31"/>
        <end position="223"/>
    </location>
</feature>
<dbReference type="AlphaFoldDB" id="A0A7J4XLI4"/>
<dbReference type="CDD" id="cd07205">
    <property type="entry name" value="Pat_PNPLA6_PNPLA7_NTE1_like"/>
    <property type="match status" value="1"/>
</dbReference>
<feature type="chain" id="PRO_5029849426" evidence="5">
    <location>
        <begin position="24"/>
        <end position="737"/>
    </location>
</feature>
<dbReference type="InterPro" id="IPR016035">
    <property type="entry name" value="Acyl_Trfase/lysoPLipase"/>
</dbReference>
<reference evidence="7 8" key="1">
    <citation type="journal article" date="2019" name="Nat. Med.">
        <title>A library of human gut bacterial isolates paired with longitudinal multiomics data enables mechanistic microbiome research.</title>
        <authorList>
            <person name="Poyet M."/>
            <person name="Groussin M."/>
            <person name="Gibbons S.M."/>
            <person name="Avila-Pacheco J."/>
            <person name="Jiang X."/>
            <person name="Kearney S.M."/>
            <person name="Perrotta A.R."/>
            <person name="Berdy B."/>
            <person name="Zhao S."/>
            <person name="Lieberman T.D."/>
            <person name="Swanson P.K."/>
            <person name="Smith M."/>
            <person name="Roesemann S."/>
            <person name="Alexander J.E."/>
            <person name="Rich S.A."/>
            <person name="Livny J."/>
            <person name="Vlamakis H."/>
            <person name="Clish C."/>
            <person name="Bullock K."/>
            <person name="Deik A."/>
            <person name="Scott J."/>
            <person name="Pierce K.A."/>
            <person name="Xavier R.J."/>
            <person name="Alm E.J."/>
        </authorList>
    </citation>
    <scope>NUCLEOTIDE SEQUENCE [LARGE SCALE GENOMIC DNA]</scope>
    <source>
        <strain evidence="7 8">BIOML-A10</strain>
    </source>
</reference>
<dbReference type="Gene3D" id="3.40.1090.10">
    <property type="entry name" value="Cytosolic phospholipase A2 catalytic domain"/>
    <property type="match status" value="2"/>
</dbReference>
<keyword evidence="2 4" id="KW-0442">Lipid degradation</keyword>
<dbReference type="PROSITE" id="PS51635">
    <property type="entry name" value="PNPLA"/>
    <property type="match status" value="1"/>
</dbReference>
<sequence>MKKHLSLTLVLLTCLFFALPSSAQQRKKVGVVLSGGGAKGVAHIGALKVIEEAGIPIDYIVGTSMGSIIGGLYAIGYTPQQLDSMVKKQDWTFLLSDRIKRSQQTMSEREKSETFVLSLPLTGKRFKEQASGGVIKGQNLANLFSDLTLGYHDSIDFNKLPIPFACVSENVVSGKEIVFHDGVLSTAMRASMAIPGVFTPVRIDGMVLVDGGMKNNYPVNVAKAMGAEIIIGVDVQNKLRTEEELNTAPDILLQIIDLTTQENYARNVAASDVHIKVNVKGYSSASFTPNALDTLTNRGEEAALEKWDDLLKLKKKIGIPEDYKPEAHGPYTSLSSSRKFFVKEINFSGIEDADKKWMIRKCKLKEDSEISVAQLEKALSVLRGSQAYSNVSYKLTNMPEGYKLDFLLEEKYERNINLGIRFDSEETASVLLNATSNLKTRIPSKISVTGRLGKRYAARVDYTLEPMQMRNFNLGYLFEYNDINIYNHGDRAYNTTYKYHSGEFSFSDVWYKNLRFAIGARFEYFKYKDFLYNSSEYNLKIQPEHFFSYFAQVHYNTFNKGYFPNKGADFKAGYVLYTDNLAKYKGHAPFSALSISWSEAFQLTNRIALLPSVYGRVLIGRDIPYPYTNALGGDYFGRFISQQMPFAGIDNIEIMKNSVVVGALKLRQRLWSKHYISLTGNVALNNNNFFDILEDKCIYGFSLGYGIDSMFGPLEASLGYSNQCKKVGFYVNLGFYF</sequence>
<feature type="active site" description="Proton acceptor" evidence="4">
    <location>
        <position position="210"/>
    </location>
</feature>
<dbReference type="RefSeq" id="WP_130058504.1">
    <property type="nucleotide sequence ID" value="NZ_JADNPJ010000019.1"/>
</dbReference>
<dbReference type="Pfam" id="PF19143">
    <property type="entry name" value="Omp85_2"/>
    <property type="match status" value="1"/>
</dbReference>
<evidence type="ECO:0000256" key="1">
    <source>
        <dbReference type="ARBA" id="ARBA00022801"/>
    </source>
</evidence>
<evidence type="ECO:0000259" key="6">
    <source>
        <dbReference type="PROSITE" id="PS51635"/>
    </source>
</evidence>
<evidence type="ECO:0000313" key="7">
    <source>
        <dbReference type="EMBL" id="KAA3767782.1"/>
    </source>
</evidence>
<keyword evidence="1 4" id="KW-0378">Hydrolase</keyword>
<evidence type="ECO:0000256" key="3">
    <source>
        <dbReference type="ARBA" id="ARBA00023098"/>
    </source>
</evidence>
<dbReference type="GO" id="GO:0016787">
    <property type="term" value="F:hydrolase activity"/>
    <property type="evidence" value="ECO:0007669"/>
    <property type="project" value="UniProtKB-UniRule"/>
</dbReference>
<feature type="short sequence motif" description="DGA/G" evidence="4">
    <location>
        <begin position="210"/>
        <end position="212"/>
    </location>
</feature>
<evidence type="ECO:0000313" key="8">
    <source>
        <dbReference type="Proteomes" id="UP000422221"/>
    </source>
</evidence>
<dbReference type="Pfam" id="PF01734">
    <property type="entry name" value="Patatin"/>
    <property type="match status" value="1"/>
</dbReference>
<feature type="signal peptide" evidence="5">
    <location>
        <begin position="1"/>
        <end position="23"/>
    </location>
</feature>
<name>A0A7J4XLI4_9BACE</name>
<feature type="active site" description="Nucleophile" evidence="4">
    <location>
        <position position="64"/>
    </location>
</feature>
<dbReference type="InterPro" id="IPR043864">
    <property type="entry name" value="Omp85-like_dom"/>
</dbReference>
<keyword evidence="5" id="KW-0732">Signal</keyword>
<dbReference type="InterPro" id="IPR002641">
    <property type="entry name" value="PNPLA_dom"/>
</dbReference>
<accession>A0A7J4XLI4</accession>
<dbReference type="PANTHER" id="PTHR14226">
    <property type="entry name" value="NEUROPATHY TARGET ESTERASE/SWISS CHEESE D.MELANOGASTER"/>
    <property type="match status" value="1"/>
</dbReference>
<dbReference type="GO" id="GO:0016042">
    <property type="term" value="P:lipid catabolic process"/>
    <property type="evidence" value="ECO:0007669"/>
    <property type="project" value="UniProtKB-UniRule"/>
</dbReference>
<evidence type="ECO:0000256" key="2">
    <source>
        <dbReference type="ARBA" id="ARBA00022963"/>
    </source>
</evidence>
<dbReference type="InterPro" id="IPR050301">
    <property type="entry name" value="NTE"/>
</dbReference>
<dbReference type="SUPFAM" id="SSF52151">
    <property type="entry name" value="FabD/lysophospholipase-like"/>
    <property type="match status" value="1"/>
</dbReference>
<dbReference type="EMBL" id="VWMK01000004">
    <property type="protein sequence ID" value="KAA3767782.1"/>
    <property type="molecule type" value="Genomic_DNA"/>
</dbReference>
<dbReference type="Gene3D" id="2.40.160.50">
    <property type="entry name" value="membrane protein fhac: a member of the omp85/tpsb transporter family"/>
    <property type="match status" value="1"/>
</dbReference>
<keyword evidence="3 4" id="KW-0443">Lipid metabolism</keyword>
<comment type="caution">
    <text evidence="7">The sequence shown here is derived from an EMBL/GenBank/DDBJ whole genome shotgun (WGS) entry which is preliminary data.</text>
</comment>
<feature type="short sequence motif" description="GXSXG" evidence="4">
    <location>
        <begin position="62"/>
        <end position="66"/>
    </location>
</feature>
<gene>
    <name evidence="7" type="ORF">F3F73_05105</name>
</gene>
<evidence type="ECO:0000256" key="5">
    <source>
        <dbReference type="SAM" id="SignalP"/>
    </source>
</evidence>
<proteinExistence type="predicted"/>
<organism evidence="7 8">
    <name type="scientific">Bacteroides salyersiae</name>
    <dbReference type="NCBI Taxonomy" id="291644"/>
    <lineage>
        <taxon>Bacteria</taxon>
        <taxon>Pseudomonadati</taxon>
        <taxon>Bacteroidota</taxon>
        <taxon>Bacteroidia</taxon>
        <taxon>Bacteroidales</taxon>
        <taxon>Bacteroidaceae</taxon>
        <taxon>Bacteroides</taxon>
    </lineage>
</organism>
<feature type="short sequence motif" description="GXGXXG" evidence="4">
    <location>
        <begin position="35"/>
        <end position="40"/>
    </location>
</feature>
<dbReference type="Proteomes" id="UP000422221">
    <property type="component" value="Unassembled WGS sequence"/>
</dbReference>
<evidence type="ECO:0000256" key="4">
    <source>
        <dbReference type="PROSITE-ProRule" id="PRU01161"/>
    </source>
</evidence>
<dbReference type="PANTHER" id="PTHR14226:SF76">
    <property type="entry name" value="NTE FAMILY PROTEIN RSSA"/>
    <property type="match status" value="1"/>
</dbReference>